<dbReference type="GO" id="GO:0016787">
    <property type="term" value="F:hydrolase activity"/>
    <property type="evidence" value="ECO:0007669"/>
    <property type="project" value="UniProtKB-KW"/>
</dbReference>
<feature type="domain" description="AB hydrolase-1" evidence="2">
    <location>
        <begin position="67"/>
        <end position="318"/>
    </location>
</feature>
<keyword evidence="1" id="KW-0378">Hydrolase</keyword>
<reference evidence="3" key="1">
    <citation type="submission" date="2020-05" db="EMBL/GenBank/DDBJ databases">
        <authorList>
            <person name="Chiriac C."/>
            <person name="Salcher M."/>
            <person name="Ghai R."/>
            <person name="Kavagutti S V."/>
        </authorList>
    </citation>
    <scope>NUCLEOTIDE SEQUENCE</scope>
</reference>
<dbReference type="PANTHER" id="PTHR43329">
    <property type="entry name" value="EPOXIDE HYDROLASE"/>
    <property type="match status" value="1"/>
</dbReference>
<dbReference type="SUPFAM" id="SSF53474">
    <property type="entry name" value="alpha/beta-Hydrolases"/>
    <property type="match status" value="1"/>
</dbReference>
<dbReference type="InterPro" id="IPR000639">
    <property type="entry name" value="Epox_hydrolase-like"/>
</dbReference>
<accession>A0A6J6AWB9</accession>
<protein>
    <submittedName>
        <fullName evidence="3">Unannotated protein</fullName>
    </submittedName>
</protein>
<organism evidence="3">
    <name type="scientific">freshwater metagenome</name>
    <dbReference type="NCBI Taxonomy" id="449393"/>
    <lineage>
        <taxon>unclassified sequences</taxon>
        <taxon>metagenomes</taxon>
        <taxon>ecological metagenomes</taxon>
    </lineage>
</organism>
<sequence length="331" mass="36146">MKPYGYFVFPHGEILLVIKVFATADGVTLVPVKYLLDVADANIKMECVSANGTDFSYLECGSGKLALLLHGFPDTARTWRHLMPQLAEAGYRAVAPFMRGYAPSAVPSDGCYQTAMLARDANALHEILGGDSDAVIIGHDFGAPSCYGAAIDAPSRWRKVVGMAVPPTAALGLAFVQNLEQVKRSWYMFFFQHGLADLVVSANNFAFIDMLWRDWSPGYDASVDLEFVRRSLAEPKNLQAALGYYRAALGDGYRDPQLTELQNQMGSGVPTQPLLYLHGTDCGCIGTDVFESAKSMAPANVKFEVVEAAGHFLQLEQPEKVNRLICEFLAS</sequence>
<dbReference type="EMBL" id="CAEZSE010000018">
    <property type="protein sequence ID" value="CAB4530686.1"/>
    <property type="molecule type" value="Genomic_DNA"/>
</dbReference>
<dbReference type="Pfam" id="PF00561">
    <property type="entry name" value="Abhydrolase_1"/>
    <property type="match status" value="1"/>
</dbReference>
<dbReference type="InterPro" id="IPR029058">
    <property type="entry name" value="AB_hydrolase_fold"/>
</dbReference>
<dbReference type="PRINTS" id="PR00412">
    <property type="entry name" value="EPOXHYDRLASE"/>
</dbReference>
<name>A0A6J6AWB9_9ZZZZ</name>
<dbReference type="AlphaFoldDB" id="A0A6J6AWB9"/>
<evidence type="ECO:0000259" key="2">
    <source>
        <dbReference type="Pfam" id="PF00561"/>
    </source>
</evidence>
<evidence type="ECO:0000313" key="3">
    <source>
        <dbReference type="EMBL" id="CAB4530686.1"/>
    </source>
</evidence>
<gene>
    <name evidence="3" type="ORF">UFOPK1353_00206</name>
</gene>
<dbReference type="InterPro" id="IPR000073">
    <property type="entry name" value="AB_hydrolase_1"/>
</dbReference>
<evidence type="ECO:0000256" key="1">
    <source>
        <dbReference type="ARBA" id="ARBA00022801"/>
    </source>
</evidence>
<proteinExistence type="predicted"/>
<dbReference type="Gene3D" id="3.40.50.1820">
    <property type="entry name" value="alpha/beta hydrolase"/>
    <property type="match status" value="1"/>
</dbReference>